<dbReference type="GO" id="GO:0034058">
    <property type="term" value="P:endosomal vesicle fusion"/>
    <property type="evidence" value="ECO:0007669"/>
    <property type="project" value="TreeGrafter"/>
</dbReference>
<proteinExistence type="predicted"/>
<keyword evidence="2" id="KW-1185">Reference proteome</keyword>
<evidence type="ECO:0000313" key="2">
    <source>
        <dbReference type="Proteomes" id="UP000699462"/>
    </source>
</evidence>
<gene>
    <name evidence="1" type="ORF">P879_06989</name>
</gene>
<organism evidence="1 2">
    <name type="scientific">Paragonimus westermani</name>
    <dbReference type="NCBI Taxonomy" id="34504"/>
    <lineage>
        <taxon>Eukaryota</taxon>
        <taxon>Metazoa</taxon>
        <taxon>Spiralia</taxon>
        <taxon>Lophotrochozoa</taxon>
        <taxon>Platyhelminthes</taxon>
        <taxon>Trematoda</taxon>
        <taxon>Digenea</taxon>
        <taxon>Plagiorchiida</taxon>
        <taxon>Troglotremata</taxon>
        <taxon>Troglotrematidae</taxon>
        <taxon>Paragonimus</taxon>
    </lineage>
</organism>
<dbReference type="InterPro" id="IPR032914">
    <property type="entry name" value="Vam6/VPS39/TRAP1"/>
</dbReference>
<accession>A0A8T0DJ63</accession>
<evidence type="ECO:0000313" key="1">
    <source>
        <dbReference type="EMBL" id="KAF8567356.1"/>
    </source>
</evidence>
<reference evidence="1 2" key="1">
    <citation type="submission" date="2019-07" db="EMBL/GenBank/DDBJ databases">
        <title>Annotation for the trematode Paragonimus westermani.</title>
        <authorList>
            <person name="Choi Y.-J."/>
        </authorList>
    </citation>
    <scope>NUCLEOTIDE SEQUENCE [LARGE SCALE GENOMIC DNA]</scope>
    <source>
        <strain evidence="1">180907_Pwestermani</strain>
    </source>
</reference>
<dbReference type="PANTHER" id="PTHR12894:SF27">
    <property type="entry name" value="TRANSFORMING GROWTH FACTOR-BETA RECEPTOR-ASSOCIATED PROTEIN 1"/>
    <property type="match status" value="1"/>
</dbReference>
<dbReference type="OrthoDB" id="6264067at2759"/>
<dbReference type="Proteomes" id="UP000699462">
    <property type="component" value="Unassembled WGS sequence"/>
</dbReference>
<sequence>MDNHGKALDILINELSDLSAALCYCLSYLRVPAGGRCIESLSLTSIRERTRVEFPTSSVEAGSLLDTASEVFTTLVQKCLERGSDEQYGQLALDIMNCPDIPLNFTKVLSFIPGHIELHQLCSFLKRAFHNVLSQSATTYMLHGLSTRCSIVSAQNSIYRKSPKLVVDKDTKCHRCGEDLFAYGPTTSFAYILQQKYFVHVHCVQRD</sequence>
<name>A0A8T0DJ63_9TREM</name>
<dbReference type="GO" id="GO:0016020">
    <property type="term" value="C:membrane"/>
    <property type="evidence" value="ECO:0007669"/>
    <property type="project" value="TreeGrafter"/>
</dbReference>
<dbReference type="GO" id="GO:0006914">
    <property type="term" value="P:autophagy"/>
    <property type="evidence" value="ECO:0007669"/>
    <property type="project" value="TreeGrafter"/>
</dbReference>
<comment type="caution">
    <text evidence="1">The sequence shown here is derived from an EMBL/GenBank/DDBJ whole genome shotgun (WGS) entry which is preliminary data.</text>
</comment>
<dbReference type="PANTHER" id="PTHR12894">
    <property type="entry name" value="CNH DOMAIN CONTAINING"/>
    <property type="match status" value="1"/>
</dbReference>
<dbReference type="GO" id="GO:0005737">
    <property type="term" value="C:cytoplasm"/>
    <property type="evidence" value="ECO:0007669"/>
    <property type="project" value="TreeGrafter"/>
</dbReference>
<evidence type="ECO:0008006" key="3">
    <source>
        <dbReference type="Google" id="ProtNLM"/>
    </source>
</evidence>
<protein>
    <recommendedName>
        <fullName evidence="3">Vacuolar sorting protein 39/Transforming growth factor beta receptor-associated domain-containing protein</fullName>
    </recommendedName>
</protein>
<dbReference type="AlphaFoldDB" id="A0A8T0DJ63"/>
<dbReference type="EMBL" id="JTDF01003948">
    <property type="protein sequence ID" value="KAF8567356.1"/>
    <property type="molecule type" value="Genomic_DNA"/>
</dbReference>